<dbReference type="EMBL" id="CASHTH010002768">
    <property type="protein sequence ID" value="CAI8035048.1"/>
    <property type="molecule type" value="Genomic_DNA"/>
</dbReference>
<evidence type="ECO:0000313" key="2">
    <source>
        <dbReference type="EMBL" id="CAI8035048.1"/>
    </source>
</evidence>
<feature type="region of interest" description="Disordered" evidence="1">
    <location>
        <begin position="1"/>
        <end position="32"/>
    </location>
</feature>
<evidence type="ECO:0000256" key="1">
    <source>
        <dbReference type="SAM" id="MobiDB-lite"/>
    </source>
</evidence>
<proteinExistence type="predicted"/>
<protein>
    <submittedName>
        <fullName evidence="2">Uncharacterized protein</fullName>
    </submittedName>
</protein>
<comment type="caution">
    <text evidence="2">The sequence shown here is derived from an EMBL/GenBank/DDBJ whole genome shotgun (WGS) entry which is preliminary data.</text>
</comment>
<organism evidence="2 3">
    <name type="scientific">Geodia barretti</name>
    <name type="common">Barrett's horny sponge</name>
    <dbReference type="NCBI Taxonomy" id="519541"/>
    <lineage>
        <taxon>Eukaryota</taxon>
        <taxon>Metazoa</taxon>
        <taxon>Porifera</taxon>
        <taxon>Demospongiae</taxon>
        <taxon>Heteroscleromorpha</taxon>
        <taxon>Tetractinellida</taxon>
        <taxon>Astrophorina</taxon>
        <taxon>Geodiidae</taxon>
        <taxon>Geodia</taxon>
    </lineage>
</organism>
<dbReference type="AlphaFoldDB" id="A0AA35WV75"/>
<accession>A0AA35WV75</accession>
<gene>
    <name evidence="2" type="ORF">GBAR_LOCUS19678</name>
</gene>
<keyword evidence="3" id="KW-1185">Reference proteome</keyword>
<name>A0AA35WV75_GEOBA</name>
<reference evidence="2" key="1">
    <citation type="submission" date="2023-03" db="EMBL/GenBank/DDBJ databases">
        <authorList>
            <person name="Steffen K."/>
            <person name="Cardenas P."/>
        </authorList>
    </citation>
    <scope>NUCLEOTIDE SEQUENCE</scope>
</reference>
<evidence type="ECO:0000313" key="3">
    <source>
        <dbReference type="Proteomes" id="UP001174909"/>
    </source>
</evidence>
<sequence>MGNINSSPGVRSYNGSNVQDHGRTGTVQPTRRANGTVEVTVHYQQSLQDCPSTNFTEAGFDSLLLTLRERYPTYNVMLRVKAVNEYRKTLPFKNSGIASPATIKPDVAFYVRPFPSMQNEVKSLLQSHLDPGNICSFSHRRFFDDRVILW</sequence>
<dbReference type="Proteomes" id="UP001174909">
    <property type="component" value="Unassembled WGS sequence"/>
</dbReference>